<dbReference type="EMBL" id="FXBB01000026">
    <property type="protein sequence ID" value="SMG39600.1"/>
    <property type="molecule type" value="Genomic_DNA"/>
</dbReference>
<dbReference type="InterPro" id="IPR005467">
    <property type="entry name" value="His_kinase_dom"/>
</dbReference>
<evidence type="ECO:0000256" key="7">
    <source>
        <dbReference type="ARBA" id="ARBA00023012"/>
    </source>
</evidence>
<evidence type="ECO:0000256" key="1">
    <source>
        <dbReference type="ARBA" id="ARBA00000085"/>
    </source>
</evidence>
<dbReference type="Pfam" id="PF00512">
    <property type="entry name" value="HisKA"/>
    <property type="match status" value="1"/>
</dbReference>
<feature type="transmembrane region" description="Helical" evidence="9">
    <location>
        <begin position="302"/>
        <end position="321"/>
    </location>
</feature>
<dbReference type="FunFam" id="3.30.565.10:FF:000010">
    <property type="entry name" value="Sensor histidine kinase RcsC"/>
    <property type="match status" value="1"/>
</dbReference>
<reference evidence="13" key="1">
    <citation type="submission" date="2017-04" db="EMBL/GenBank/DDBJ databases">
        <authorList>
            <person name="Varghese N."/>
            <person name="Submissions S."/>
        </authorList>
    </citation>
    <scope>NUCLEOTIDE SEQUENCE [LARGE SCALE GENOMIC DNA]</scope>
    <source>
        <strain evidence="13">USBA 82</strain>
    </source>
</reference>
<accession>A0A1X7KF50</accession>
<dbReference type="SMART" id="SM00388">
    <property type="entry name" value="HisKA"/>
    <property type="match status" value="1"/>
</dbReference>
<dbReference type="RefSeq" id="WP_085545122.1">
    <property type="nucleotide sequence ID" value="NZ_FXBB01000026.1"/>
</dbReference>
<name>A0A1X7KF50_9BACT</name>
<dbReference type="SUPFAM" id="SSF55874">
    <property type="entry name" value="ATPase domain of HSP90 chaperone/DNA topoisomerase II/histidine kinase"/>
    <property type="match status" value="1"/>
</dbReference>
<dbReference type="PRINTS" id="PR00344">
    <property type="entry name" value="BCTRLSENSOR"/>
</dbReference>
<evidence type="ECO:0000256" key="6">
    <source>
        <dbReference type="ARBA" id="ARBA00022777"/>
    </source>
</evidence>
<evidence type="ECO:0000256" key="4">
    <source>
        <dbReference type="ARBA" id="ARBA00022553"/>
    </source>
</evidence>
<comment type="catalytic activity">
    <reaction evidence="1">
        <text>ATP + protein L-histidine = ADP + protein N-phospho-L-histidine.</text>
        <dbReference type="EC" id="2.7.13.3"/>
    </reaction>
</comment>
<keyword evidence="8" id="KW-0175">Coiled coil</keyword>
<dbReference type="PANTHER" id="PTHR43711">
    <property type="entry name" value="TWO-COMPONENT HISTIDINE KINASE"/>
    <property type="match status" value="1"/>
</dbReference>
<feature type="domain" description="Histidine kinase" evidence="10">
    <location>
        <begin position="566"/>
        <end position="781"/>
    </location>
</feature>
<keyword evidence="9" id="KW-1133">Transmembrane helix</keyword>
<protein>
    <recommendedName>
        <fullName evidence="3">histidine kinase</fullName>
        <ecNumber evidence="3">2.7.13.3</ecNumber>
    </recommendedName>
</protein>
<sequence length="782" mass="86108">MARKFMSSIGAKLLIWFAIIGLIPMISAVTVTSLRRVHSIKEEAMSKLEAIRDLKATQLSQWLQERRSSFLSVASDSSLIQLVQSLEDRRSPEQRALLMEVRQLLRRHRRSSVDVDDFFLIDAPTGKVVASTNPADENKVVYGPFVEIPISLGRMWEQDLARSPLTGSLVLAFSAPIWGVDEREGEVLFVLGARIYAEKSLFRILSDRTGLGYSGETIIINGERTVLSELRWSDNAPLNFKLRSEPASLASEGFSGVMEATDYRGVSVISAYGPIGGTEWGLITEQDLSELMATVRKSMVEVGVVLGFSVLMVCLVSFWVARGYAGPVEVMIGAARRFRDGELSARNGLSRNDELGELAREFDSVSAALESKVIAMERSSATINSLMEIKSEVEFGDKLLKKLMEDGIPRFGAIYGTDGSTFSPLSTVGLAWPYRSFSGEALEGELGFVLSFPGKWHRYPLTDDTVFTLKGFLGDILPKEVASLAVLVDGKPYMVVVLGSTTGFSSDYLSYLDMLISPLSALAANLDHIGRREAMTIELQAQNDEIQSQRDRIMEADRLKGQFLSNVSHELRTPLNSILALSRLMLRPQSSLGDDEREYMSIIERNGGNLLELINDVLDLSKIEAGRVELFPEEFELSQEVAHIVRSMDPLAKEKGLVIRGDIPYIMVYMDRSRLRQIMVNLLGNAIKFTDRGSIDLTGHTEGGYVALEVIDTGIGISSDDLPYIFDEFRQGDGSVSRQHGGTGLGLAIVSRLVRLMGGSISVDSSPGEGTRFSITLPFSSS</sequence>
<dbReference type="SUPFAM" id="SSF158472">
    <property type="entry name" value="HAMP domain-like"/>
    <property type="match status" value="1"/>
</dbReference>
<dbReference type="Pfam" id="PF00672">
    <property type="entry name" value="HAMP"/>
    <property type="match status" value="1"/>
</dbReference>
<dbReference type="InterPro" id="IPR036890">
    <property type="entry name" value="HATPase_C_sf"/>
</dbReference>
<dbReference type="Gene3D" id="3.30.450.20">
    <property type="entry name" value="PAS domain"/>
    <property type="match status" value="1"/>
</dbReference>
<keyword evidence="5" id="KW-0808">Transferase</keyword>
<dbReference type="PANTHER" id="PTHR43711:SF26">
    <property type="entry name" value="SENSOR HISTIDINE KINASE RCSC"/>
    <property type="match status" value="1"/>
</dbReference>
<organism evidence="12 13">
    <name type="scientific">Dethiosulfovibrio salsuginis</name>
    <dbReference type="NCBI Taxonomy" id="561720"/>
    <lineage>
        <taxon>Bacteria</taxon>
        <taxon>Thermotogati</taxon>
        <taxon>Synergistota</taxon>
        <taxon>Synergistia</taxon>
        <taxon>Synergistales</taxon>
        <taxon>Dethiosulfovibrionaceae</taxon>
        <taxon>Dethiosulfovibrio</taxon>
    </lineage>
</organism>
<dbReference type="CDD" id="cd06225">
    <property type="entry name" value="HAMP"/>
    <property type="match status" value="1"/>
</dbReference>
<dbReference type="InterPro" id="IPR036097">
    <property type="entry name" value="HisK_dim/P_sf"/>
</dbReference>
<dbReference type="Gene3D" id="3.30.565.10">
    <property type="entry name" value="Histidine kinase-like ATPase, C-terminal domain"/>
    <property type="match status" value="1"/>
</dbReference>
<evidence type="ECO:0000256" key="5">
    <source>
        <dbReference type="ARBA" id="ARBA00022679"/>
    </source>
</evidence>
<dbReference type="CDD" id="cd00082">
    <property type="entry name" value="HisKA"/>
    <property type="match status" value="1"/>
</dbReference>
<keyword evidence="7" id="KW-0902">Two-component regulatory system</keyword>
<keyword evidence="6 12" id="KW-0418">Kinase</keyword>
<dbReference type="InterPro" id="IPR003661">
    <property type="entry name" value="HisK_dim/P_dom"/>
</dbReference>
<evidence type="ECO:0000259" key="11">
    <source>
        <dbReference type="PROSITE" id="PS50885"/>
    </source>
</evidence>
<proteinExistence type="predicted"/>
<dbReference type="Pfam" id="PF02518">
    <property type="entry name" value="HATPase_c"/>
    <property type="match status" value="1"/>
</dbReference>
<feature type="domain" description="HAMP" evidence="11">
    <location>
        <begin position="322"/>
        <end position="374"/>
    </location>
</feature>
<dbReference type="InterPro" id="IPR004358">
    <property type="entry name" value="Sig_transdc_His_kin-like_C"/>
</dbReference>
<dbReference type="GO" id="GO:0016020">
    <property type="term" value="C:membrane"/>
    <property type="evidence" value="ECO:0007669"/>
    <property type="project" value="UniProtKB-SubCell"/>
</dbReference>
<dbReference type="SMART" id="SM00387">
    <property type="entry name" value="HATPase_c"/>
    <property type="match status" value="1"/>
</dbReference>
<feature type="coiled-coil region" evidence="8">
    <location>
        <begin position="532"/>
        <end position="559"/>
    </location>
</feature>
<dbReference type="EC" id="2.7.13.3" evidence="3"/>
<evidence type="ECO:0000313" key="12">
    <source>
        <dbReference type="EMBL" id="SMG39600.1"/>
    </source>
</evidence>
<dbReference type="InterPro" id="IPR003594">
    <property type="entry name" value="HATPase_dom"/>
</dbReference>
<dbReference type="GO" id="GO:0000155">
    <property type="term" value="F:phosphorelay sensor kinase activity"/>
    <property type="evidence" value="ECO:0007669"/>
    <property type="project" value="InterPro"/>
</dbReference>
<evidence type="ECO:0000256" key="9">
    <source>
        <dbReference type="SAM" id="Phobius"/>
    </source>
</evidence>
<dbReference type="PROSITE" id="PS50109">
    <property type="entry name" value="HIS_KIN"/>
    <property type="match status" value="1"/>
</dbReference>
<dbReference type="CDD" id="cd18773">
    <property type="entry name" value="PDC1_HK_sensor"/>
    <property type="match status" value="1"/>
</dbReference>
<evidence type="ECO:0000313" key="13">
    <source>
        <dbReference type="Proteomes" id="UP000193355"/>
    </source>
</evidence>
<dbReference type="PROSITE" id="PS50885">
    <property type="entry name" value="HAMP"/>
    <property type="match status" value="1"/>
</dbReference>
<dbReference type="InterPro" id="IPR003660">
    <property type="entry name" value="HAMP_dom"/>
</dbReference>
<keyword evidence="9" id="KW-0812">Transmembrane</keyword>
<gene>
    <name evidence="12" type="ORF">SAMN06275492_12625</name>
</gene>
<keyword evidence="9" id="KW-0472">Membrane</keyword>
<keyword evidence="4" id="KW-0597">Phosphoprotein</keyword>
<dbReference type="Gene3D" id="6.10.340.10">
    <property type="match status" value="1"/>
</dbReference>
<dbReference type="AlphaFoldDB" id="A0A1X7KF50"/>
<evidence type="ECO:0000256" key="2">
    <source>
        <dbReference type="ARBA" id="ARBA00004370"/>
    </source>
</evidence>
<dbReference type="CDD" id="cd16922">
    <property type="entry name" value="HATPase_EvgS-ArcB-TorS-like"/>
    <property type="match status" value="1"/>
</dbReference>
<dbReference type="Gene3D" id="1.10.287.130">
    <property type="match status" value="1"/>
</dbReference>
<dbReference type="SUPFAM" id="SSF47384">
    <property type="entry name" value="Homodimeric domain of signal transducing histidine kinase"/>
    <property type="match status" value="1"/>
</dbReference>
<evidence type="ECO:0000256" key="8">
    <source>
        <dbReference type="SAM" id="Coils"/>
    </source>
</evidence>
<keyword evidence="13" id="KW-1185">Reference proteome</keyword>
<dbReference type="STRING" id="561720.SAMN06275492_12625"/>
<dbReference type="InterPro" id="IPR050736">
    <property type="entry name" value="Sensor_HK_Regulatory"/>
</dbReference>
<dbReference type="OrthoDB" id="9796457at2"/>
<evidence type="ECO:0000256" key="3">
    <source>
        <dbReference type="ARBA" id="ARBA00012438"/>
    </source>
</evidence>
<dbReference type="SMART" id="SM00304">
    <property type="entry name" value="HAMP"/>
    <property type="match status" value="1"/>
</dbReference>
<evidence type="ECO:0000259" key="10">
    <source>
        <dbReference type="PROSITE" id="PS50109"/>
    </source>
</evidence>
<comment type="subcellular location">
    <subcellularLocation>
        <location evidence="2">Membrane</location>
    </subcellularLocation>
</comment>
<dbReference type="Proteomes" id="UP000193355">
    <property type="component" value="Unassembled WGS sequence"/>
</dbReference>